<reference evidence="1 2" key="1">
    <citation type="submission" date="2018-08" db="EMBL/GenBank/DDBJ databases">
        <title>Diversity &amp; Physiological Properties of Lignin-Decomposing Actinobacteria from Soil.</title>
        <authorList>
            <person name="Roh S.G."/>
            <person name="Kim S.B."/>
        </authorList>
    </citation>
    <scope>NUCLEOTIDE SEQUENCE [LARGE SCALE GENOMIC DNA]</scope>
    <source>
        <strain evidence="1 2">MMS17-GH009</strain>
    </source>
</reference>
<dbReference type="Proteomes" id="UP000263377">
    <property type="component" value="Unassembled WGS sequence"/>
</dbReference>
<accession>A0A373A4T6</accession>
<sequence>MALRLIGIDPNTGDDECPTVWYDDEDDEIVVQGWKADEKLRAKCLKTGSIPDTEDVVRLPARMVPILRKACDAAEGADVH</sequence>
<gene>
    <name evidence="1" type="ORF">DR950_00810</name>
</gene>
<organism evidence="1 2">
    <name type="scientific">Kitasatospora xanthocidica</name>
    <dbReference type="NCBI Taxonomy" id="83382"/>
    <lineage>
        <taxon>Bacteria</taxon>
        <taxon>Bacillati</taxon>
        <taxon>Actinomycetota</taxon>
        <taxon>Actinomycetes</taxon>
        <taxon>Kitasatosporales</taxon>
        <taxon>Streptomycetaceae</taxon>
        <taxon>Kitasatospora</taxon>
    </lineage>
</organism>
<evidence type="ECO:0000313" key="1">
    <source>
        <dbReference type="EMBL" id="RGD62577.1"/>
    </source>
</evidence>
<dbReference type="EMBL" id="QVIG01000001">
    <property type="protein sequence ID" value="RGD62577.1"/>
    <property type="molecule type" value="Genomic_DNA"/>
</dbReference>
<keyword evidence="2" id="KW-1185">Reference proteome</keyword>
<protein>
    <submittedName>
        <fullName evidence="1">Uncharacterized protein</fullName>
    </submittedName>
</protein>
<evidence type="ECO:0000313" key="2">
    <source>
        <dbReference type="Proteomes" id="UP000263377"/>
    </source>
</evidence>
<proteinExistence type="predicted"/>
<comment type="caution">
    <text evidence="1">The sequence shown here is derived from an EMBL/GenBank/DDBJ whole genome shotgun (WGS) entry which is preliminary data.</text>
</comment>
<name>A0A373A4T6_9ACTN</name>
<dbReference type="AlphaFoldDB" id="A0A373A4T6"/>